<reference evidence="2 3" key="2">
    <citation type="submission" date="2023-11" db="EMBL/GenBank/DDBJ databases">
        <authorList>
            <person name="Lara A.C."/>
            <person name="Chronakova A."/>
        </authorList>
    </citation>
    <scope>NUCLEOTIDE SEQUENCE [LARGE SCALE GENOMIC DNA]</scope>
    <source>
        <strain evidence="2 3">BCCO 10_0798</strain>
    </source>
</reference>
<evidence type="ECO:0000313" key="3">
    <source>
        <dbReference type="Proteomes" id="UP001271792"/>
    </source>
</evidence>
<feature type="domain" description="SnoaL-like" evidence="1">
    <location>
        <begin position="30"/>
        <end position="115"/>
    </location>
</feature>
<dbReference type="RefSeq" id="WP_319984949.1">
    <property type="nucleotide sequence ID" value="NZ_JAXAVV010000007.1"/>
</dbReference>
<reference evidence="2 3" key="1">
    <citation type="submission" date="2023-11" db="EMBL/GenBank/DDBJ databases">
        <title>Lentzea sokolovensis, sp. nov., Lentzea kristufkii, sp. nov., and Lentzea miocenensis, sp. nov., rare actinobacteria from Sokolov Coal Basin, Miocene lacustrine sediment, Czech Republic.</title>
        <authorList>
            <person name="Lara A."/>
            <person name="Kotroba L."/>
            <person name="Nouioui I."/>
            <person name="Neumann-Schaal M."/>
            <person name="Mast Y."/>
            <person name="Chronakova A."/>
        </authorList>
    </citation>
    <scope>NUCLEOTIDE SEQUENCE [LARGE SCALE GENOMIC DNA]</scope>
    <source>
        <strain evidence="2 3">BCCO 10_0798</strain>
    </source>
</reference>
<dbReference type="Proteomes" id="UP001271792">
    <property type="component" value="Unassembled WGS sequence"/>
</dbReference>
<dbReference type="Pfam" id="PF12680">
    <property type="entry name" value="SnoaL_2"/>
    <property type="match status" value="1"/>
</dbReference>
<comment type="caution">
    <text evidence="2">The sequence shown here is derived from an EMBL/GenBank/DDBJ whole genome shotgun (WGS) entry which is preliminary data.</text>
</comment>
<accession>A0ABU4TRQ8</accession>
<proteinExistence type="predicted"/>
<organism evidence="2 3">
    <name type="scientific">Lentzea kristufekii</name>
    <dbReference type="NCBI Taxonomy" id="3095430"/>
    <lineage>
        <taxon>Bacteria</taxon>
        <taxon>Bacillati</taxon>
        <taxon>Actinomycetota</taxon>
        <taxon>Actinomycetes</taxon>
        <taxon>Pseudonocardiales</taxon>
        <taxon>Pseudonocardiaceae</taxon>
        <taxon>Lentzea</taxon>
    </lineage>
</organism>
<dbReference type="SUPFAM" id="SSF54427">
    <property type="entry name" value="NTF2-like"/>
    <property type="match status" value="1"/>
</dbReference>
<name>A0ABU4TRQ8_9PSEU</name>
<evidence type="ECO:0000259" key="1">
    <source>
        <dbReference type="Pfam" id="PF12680"/>
    </source>
</evidence>
<dbReference type="InterPro" id="IPR032710">
    <property type="entry name" value="NTF2-like_dom_sf"/>
</dbReference>
<keyword evidence="3" id="KW-1185">Reference proteome</keyword>
<dbReference type="Gene3D" id="3.10.450.50">
    <property type="match status" value="1"/>
</dbReference>
<protein>
    <submittedName>
        <fullName evidence="2">Nuclear transport factor 2 family protein</fullName>
    </submittedName>
</protein>
<gene>
    <name evidence="2" type="ORF">SK571_16430</name>
</gene>
<evidence type="ECO:0000313" key="2">
    <source>
        <dbReference type="EMBL" id="MDX8050975.1"/>
    </source>
</evidence>
<dbReference type="InterPro" id="IPR037401">
    <property type="entry name" value="SnoaL-like"/>
</dbReference>
<sequence>MTGDGRRTPPSAATLAAGVDHVRLSYLYQDEGDLDAYASLLHEDMQVRAPDAPACHGRAAALRLARTTRGTHELFKVIGDGYCVVAVGHYSPPGTAPRHEPHEFDFADFFTLSDDSLLLSRRRFYYLPPR</sequence>
<dbReference type="EMBL" id="JAXAVV010000007">
    <property type="protein sequence ID" value="MDX8050975.1"/>
    <property type="molecule type" value="Genomic_DNA"/>
</dbReference>